<gene>
    <name evidence="11" type="ORF">J2Z75_001992</name>
</gene>
<comment type="similarity">
    <text evidence="2 9">Belongs to the uroporphyrinogen-III synthase family.</text>
</comment>
<dbReference type="Pfam" id="PF02602">
    <property type="entry name" value="HEM4"/>
    <property type="match status" value="1"/>
</dbReference>
<dbReference type="SUPFAM" id="SSF69618">
    <property type="entry name" value="HemD-like"/>
    <property type="match status" value="1"/>
</dbReference>
<name>A0ABS4EKL2_9HYPH</name>
<dbReference type="NCBIfam" id="NF006621">
    <property type="entry name" value="PRK09189.1"/>
    <property type="match status" value="1"/>
</dbReference>
<dbReference type="EC" id="4.2.1.75" evidence="3 9"/>
<dbReference type="InterPro" id="IPR036108">
    <property type="entry name" value="4pyrrol_syn_uPrphyn_synt_sf"/>
</dbReference>
<keyword evidence="4 9" id="KW-0456">Lyase</keyword>
<dbReference type="Gene3D" id="3.40.50.10090">
    <property type="match status" value="2"/>
</dbReference>
<comment type="caution">
    <text evidence="11">The sequence shown here is derived from an EMBL/GenBank/DDBJ whole genome shotgun (WGS) entry which is preliminary data.</text>
</comment>
<evidence type="ECO:0000256" key="9">
    <source>
        <dbReference type="RuleBase" id="RU366031"/>
    </source>
</evidence>
<dbReference type="CDD" id="cd06578">
    <property type="entry name" value="HemD"/>
    <property type="match status" value="1"/>
</dbReference>
<evidence type="ECO:0000256" key="8">
    <source>
        <dbReference type="ARBA" id="ARBA00048617"/>
    </source>
</evidence>
<keyword evidence="5 9" id="KW-0627">Porphyrin biosynthesis</keyword>
<keyword evidence="12" id="KW-1185">Reference proteome</keyword>
<comment type="function">
    <text evidence="6 9">Catalyzes cyclization of the linear tetrapyrrole, hydroxymethylbilane, to the macrocyclic uroporphyrinogen III.</text>
</comment>
<dbReference type="EMBL" id="JAGGJV010000003">
    <property type="protein sequence ID" value="MBP1858484.1"/>
    <property type="molecule type" value="Genomic_DNA"/>
</dbReference>
<dbReference type="GO" id="GO:0004852">
    <property type="term" value="F:uroporphyrinogen-III synthase activity"/>
    <property type="evidence" value="ECO:0007669"/>
    <property type="project" value="UniProtKB-EC"/>
</dbReference>
<sequence length="240" mass="25296">MPVPLRILVTRPQPSAAATAARLEALGHEAIVLPMMEAVHQPQAAIEALASPHSDIAVTSAEAIRALAMIGDRLTPHLQTRVFCVGRATADAARQVGFQSVITGPGTGSGLAHLIAETSTGLGQGLAYLAGLPRTPAFEAALRDAGIACRVADVYRMSPIAHAPEAIEDLFESRRPDTVLFYSHETARHFFDLVAPKKIAEFQNIRLLCLSDHVAAAVPYGIGKVSVAAAPNEASLFALL</sequence>
<proteinExistence type="inferred from homology"/>
<evidence type="ECO:0000256" key="1">
    <source>
        <dbReference type="ARBA" id="ARBA00004772"/>
    </source>
</evidence>
<reference evidence="11 12" key="1">
    <citation type="submission" date="2021-03" db="EMBL/GenBank/DDBJ databases">
        <title>Genomic Encyclopedia of Type Strains, Phase IV (KMG-IV): sequencing the most valuable type-strain genomes for metagenomic binning, comparative biology and taxonomic classification.</title>
        <authorList>
            <person name="Goeker M."/>
        </authorList>
    </citation>
    <scope>NUCLEOTIDE SEQUENCE [LARGE SCALE GENOMIC DNA]</scope>
    <source>
        <strain evidence="11 12">DSM 26427</strain>
    </source>
</reference>
<evidence type="ECO:0000259" key="10">
    <source>
        <dbReference type="Pfam" id="PF02602"/>
    </source>
</evidence>
<protein>
    <recommendedName>
        <fullName evidence="7 9">Uroporphyrinogen-III synthase</fullName>
        <ecNumber evidence="3 9">4.2.1.75</ecNumber>
    </recommendedName>
</protein>
<dbReference type="Proteomes" id="UP000823786">
    <property type="component" value="Unassembled WGS sequence"/>
</dbReference>
<dbReference type="InterPro" id="IPR039793">
    <property type="entry name" value="UROS/Hem4"/>
</dbReference>
<dbReference type="RefSeq" id="WP_209851227.1">
    <property type="nucleotide sequence ID" value="NZ_JAGGJV010000003.1"/>
</dbReference>
<evidence type="ECO:0000256" key="6">
    <source>
        <dbReference type="ARBA" id="ARBA00037589"/>
    </source>
</evidence>
<feature type="domain" description="Tetrapyrrole biosynthesis uroporphyrinogen III synthase" evidence="10">
    <location>
        <begin position="18"/>
        <end position="237"/>
    </location>
</feature>
<comment type="pathway">
    <text evidence="1 9">Porphyrin-containing compound metabolism; protoporphyrin-IX biosynthesis; coproporphyrinogen-III from 5-aminolevulinate: step 3/4.</text>
</comment>
<evidence type="ECO:0000313" key="12">
    <source>
        <dbReference type="Proteomes" id="UP000823786"/>
    </source>
</evidence>
<evidence type="ECO:0000256" key="5">
    <source>
        <dbReference type="ARBA" id="ARBA00023244"/>
    </source>
</evidence>
<evidence type="ECO:0000256" key="4">
    <source>
        <dbReference type="ARBA" id="ARBA00023239"/>
    </source>
</evidence>
<dbReference type="PANTHER" id="PTHR38042:SF1">
    <property type="entry name" value="UROPORPHYRINOGEN-III SYNTHASE, CHLOROPLASTIC"/>
    <property type="match status" value="1"/>
</dbReference>
<evidence type="ECO:0000256" key="7">
    <source>
        <dbReference type="ARBA" id="ARBA00040167"/>
    </source>
</evidence>
<organism evidence="11 12">
    <name type="scientific">Rhizobium herbae</name>
    <dbReference type="NCBI Taxonomy" id="508661"/>
    <lineage>
        <taxon>Bacteria</taxon>
        <taxon>Pseudomonadati</taxon>
        <taxon>Pseudomonadota</taxon>
        <taxon>Alphaproteobacteria</taxon>
        <taxon>Hyphomicrobiales</taxon>
        <taxon>Rhizobiaceae</taxon>
        <taxon>Rhizobium/Agrobacterium group</taxon>
        <taxon>Rhizobium</taxon>
    </lineage>
</organism>
<evidence type="ECO:0000256" key="3">
    <source>
        <dbReference type="ARBA" id="ARBA00013109"/>
    </source>
</evidence>
<dbReference type="PANTHER" id="PTHR38042">
    <property type="entry name" value="UROPORPHYRINOGEN-III SYNTHASE, CHLOROPLASTIC"/>
    <property type="match status" value="1"/>
</dbReference>
<evidence type="ECO:0000256" key="2">
    <source>
        <dbReference type="ARBA" id="ARBA00008133"/>
    </source>
</evidence>
<dbReference type="InterPro" id="IPR003754">
    <property type="entry name" value="4pyrrol_synth_uPrphyn_synth"/>
</dbReference>
<comment type="catalytic activity">
    <reaction evidence="8 9">
        <text>hydroxymethylbilane = uroporphyrinogen III + H2O</text>
        <dbReference type="Rhea" id="RHEA:18965"/>
        <dbReference type="ChEBI" id="CHEBI:15377"/>
        <dbReference type="ChEBI" id="CHEBI:57308"/>
        <dbReference type="ChEBI" id="CHEBI:57845"/>
        <dbReference type="EC" id="4.2.1.75"/>
    </reaction>
</comment>
<evidence type="ECO:0000313" key="11">
    <source>
        <dbReference type="EMBL" id="MBP1858484.1"/>
    </source>
</evidence>
<accession>A0ABS4EKL2</accession>